<evidence type="ECO:0000256" key="1">
    <source>
        <dbReference type="SAM" id="MobiDB-lite"/>
    </source>
</evidence>
<proteinExistence type="predicted"/>
<feature type="compositionally biased region" description="Polar residues" evidence="1">
    <location>
        <begin position="229"/>
        <end position="245"/>
    </location>
</feature>
<comment type="caution">
    <text evidence="2">The sequence shown here is derived from an EMBL/GenBank/DDBJ whole genome shotgun (WGS) entry which is preliminary data.</text>
</comment>
<accession>A0A4Z1FRN4</accession>
<feature type="region of interest" description="Disordered" evidence="1">
    <location>
        <begin position="199"/>
        <end position="371"/>
    </location>
</feature>
<organism evidence="2 3">
    <name type="scientific">Botrytis paeoniae</name>
    <dbReference type="NCBI Taxonomy" id="278948"/>
    <lineage>
        <taxon>Eukaryota</taxon>
        <taxon>Fungi</taxon>
        <taxon>Dikarya</taxon>
        <taxon>Ascomycota</taxon>
        <taxon>Pezizomycotina</taxon>
        <taxon>Leotiomycetes</taxon>
        <taxon>Helotiales</taxon>
        <taxon>Sclerotiniaceae</taxon>
        <taxon>Botrytis</taxon>
    </lineage>
</organism>
<dbReference type="EMBL" id="PQXI01000042">
    <property type="protein sequence ID" value="TGO27444.1"/>
    <property type="molecule type" value="Genomic_DNA"/>
</dbReference>
<feature type="compositionally biased region" description="Basic and acidic residues" evidence="1">
    <location>
        <begin position="257"/>
        <end position="269"/>
    </location>
</feature>
<name>A0A4Z1FRN4_9HELO</name>
<dbReference type="Proteomes" id="UP000297910">
    <property type="component" value="Unassembled WGS sequence"/>
</dbReference>
<sequence>MGLRGRKHRSESSEKIKGKNRSYSVYASECMLLPGYIEQSITLDRGTNEKGRKFWKRSISFEVDLESVQRDSEHRLIYRGCSQSHRLGKTTPKKARTFWRTVRAIHQTTKRTIKDGRPCFGKLDYISNVLEAALEEGSLLVHQPKLEVLENPSGRRTWQAQFIRLGASETGIMKREEKYKRREVRRDDTLGRINNSRVARGLGVQLSNNEKRSREWHDRMRRPSKSDTESTGSWETASSVDSYSEPSHARRRRSSSRHHDGYASRYHEDDSSDDEYDTRSHASTVFSRPSRSSSYGSSRSSVTSGSSRSNSEYGSRHRSGRHNKYQTNDQLRKPPSHPPDFKHGYGTIPPEGLPYADEPYPGRAQPYYPYDDRADYHYDYRADNPYDDRADNPYRRSSTDLFDRYKAAADKRPGWGARSHNLITATCALAVCIESVYSAPGPRM</sequence>
<evidence type="ECO:0000313" key="2">
    <source>
        <dbReference type="EMBL" id="TGO27444.1"/>
    </source>
</evidence>
<gene>
    <name evidence="2" type="ORF">BPAE_0042g00570</name>
</gene>
<protein>
    <submittedName>
        <fullName evidence="2">Uncharacterized protein</fullName>
    </submittedName>
</protein>
<keyword evidence="3" id="KW-1185">Reference proteome</keyword>
<evidence type="ECO:0000313" key="3">
    <source>
        <dbReference type="Proteomes" id="UP000297910"/>
    </source>
</evidence>
<feature type="compositionally biased region" description="Basic and acidic residues" evidence="1">
    <location>
        <begin position="209"/>
        <end position="218"/>
    </location>
</feature>
<feature type="compositionally biased region" description="Low complexity" evidence="1">
    <location>
        <begin position="283"/>
        <end position="313"/>
    </location>
</feature>
<dbReference type="AlphaFoldDB" id="A0A4Z1FRN4"/>
<reference evidence="2 3" key="1">
    <citation type="submission" date="2017-12" db="EMBL/GenBank/DDBJ databases">
        <title>Comparative genomics of Botrytis spp.</title>
        <authorList>
            <person name="Valero-Jimenez C.A."/>
            <person name="Tapia P."/>
            <person name="Veloso J."/>
            <person name="Silva-Moreno E."/>
            <person name="Staats M."/>
            <person name="Valdes J.H."/>
            <person name="Van Kan J.A.L."/>
        </authorList>
    </citation>
    <scope>NUCLEOTIDE SEQUENCE [LARGE SCALE GENOMIC DNA]</scope>
    <source>
        <strain evidence="2 3">Bp0003</strain>
    </source>
</reference>